<evidence type="ECO:0000313" key="2">
    <source>
        <dbReference type="EMBL" id="HIS48551.1"/>
    </source>
</evidence>
<dbReference type="AlphaFoldDB" id="A0A9D1F6P9"/>
<protein>
    <submittedName>
        <fullName evidence="2">Flagellin lysine-N-methylase</fullName>
        <ecNumber evidence="2">2.1.1.-</ecNumber>
    </submittedName>
</protein>
<name>A0A9D1F6P9_9FIRM</name>
<proteinExistence type="predicted"/>
<comment type="caution">
    <text evidence="2">The sequence shown here is derived from an EMBL/GenBank/DDBJ whole genome shotgun (WGS) entry which is preliminary data.</text>
</comment>
<keyword evidence="2" id="KW-0808">Transferase</keyword>
<evidence type="ECO:0000256" key="1">
    <source>
        <dbReference type="SAM" id="Phobius"/>
    </source>
</evidence>
<keyword evidence="1" id="KW-0812">Transmembrane</keyword>
<sequence>MRKAEIQVNYPHYYKNFSCIGGACPATCCAGWNISIDDRSLNVYKKAGGAFGSRLRSAVDFQHARFKSESGRCPLLDGQGLCDIYNHLGKAHMCRTCRTYPRHMEDYGNVHEVMLSLSCPQAARLILLDSRPFSLHSGVKVYRLSNRQARQAGPVPGMAHVFWVRSRLFHMLYDEKYLLPVRLKRMLRSFSGEDHWLEEWLSPNAFNKAHMARRLAMLFSLTPVCDGWEEFLEQSVDILNASSNTPEAQSSFLKGCAKQDYLFVNVAAHYLYMYFAGAVYDRDMAGKVRLMVFHVCTLSALSYARWLMGRPLEEALVDSAWIYSRQVDHEDVNLQALEMILKQ</sequence>
<reference evidence="2" key="2">
    <citation type="journal article" date="2021" name="PeerJ">
        <title>Extensive microbial diversity within the chicken gut microbiome revealed by metagenomics and culture.</title>
        <authorList>
            <person name="Gilroy R."/>
            <person name="Ravi A."/>
            <person name="Getino M."/>
            <person name="Pursley I."/>
            <person name="Horton D.L."/>
            <person name="Alikhan N.F."/>
            <person name="Baker D."/>
            <person name="Gharbi K."/>
            <person name="Hall N."/>
            <person name="Watson M."/>
            <person name="Adriaenssens E.M."/>
            <person name="Foster-Nyarko E."/>
            <person name="Jarju S."/>
            <person name="Secka A."/>
            <person name="Antonio M."/>
            <person name="Oren A."/>
            <person name="Chaudhuri R.R."/>
            <person name="La Ragione R."/>
            <person name="Hildebrand F."/>
            <person name="Pallen M.J."/>
        </authorList>
    </citation>
    <scope>NUCLEOTIDE SEQUENCE</scope>
    <source>
        <strain evidence="2">CHK178-757</strain>
    </source>
</reference>
<reference evidence="2" key="1">
    <citation type="submission" date="2020-10" db="EMBL/GenBank/DDBJ databases">
        <authorList>
            <person name="Gilroy R."/>
        </authorList>
    </citation>
    <scope>NUCLEOTIDE SEQUENCE</scope>
    <source>
        <strain evidence="2">CHK178-757</strain>
    </source>
</reference>
<accession>A0A9D1F6P9</accession>
<keyword evidence="2" id="KW-0282">Flagellum</keyword>
<feature type="transmembrane region" description="Helical" evidence="1">
    <location>
        <begin position="261"/>
        <end position="280"/>
    </location>
</feature>
<dbReference type="NCBIfam" id="NF038110">
    <property type="entry name" value="Lys_methyl_FliB"/>
    <property type="match status" value="1"/>
</dbReference>
<keyword evidence="2" id="KW-0969">Cilium</keyword>
<dbReference type="GO" id="GO:0008168">
    <property type="term" value="F:methyltransferase activity"/>
    <property type="evidence" value="ECO:0007669"/>
    <property type="project" value="UniProtKB-KW"/>
</dbReference>
<keyword evidence="2" id="KW-0966">Cell projection</keyword>
<dbReference type="EC" id="2.1.1.-" evidence="2"/>
<keyword evidence="2" id="KW-0489">Methyltransferase</keyword>
<feature type="transmembrane region" description="Helical" evidence="1">
    <location>
        <begin position="292"/>
        <end position="308"/>
    </location>
</feature>
<dbReference type="EMBL" id="DVIT01000058">
    <property type="protein sequence ID" value="HIS48551.1"/>
    <property type="molecule type" value="Genomic_DNA"/>
</dbReference>
<organism evidence="2 3">
    <name type="scientific">Candidatus Scybalocola faecigallinarum</name>
    <dbReference type="NCBI Taxonomy" id="2840941"/>
    <lineage>
        <taxon>Bacteria</taxon>
        <taxon>Bacillati</taxon>
        <taxon>Bacillota</taxon>
        <taxon>Clostridia</taxon>
        <taxon>Lachnospirales</taxon>
        <taxon>Lachnospiraceae</taxon>
        <taxon>Lachnospiraceae incertae sedis</taxon>
        <taxon>Candidatus Scybalocola (ex Gilroy et al. 2021)</taxon>
    </lineage>
</organism>
<keyword evidence="1" id="KW-1133">Transmembrane helix</keyword>
<keyword evidence="1" id="KW-0472">Membrane</keyword>
<gene>
    <name evidence="2" type="primary">fliB</name>
    <name evidence="2" type="ORF">IAB46_13565</name>
</gene>
<dbReference type="GO" id="GO:0032259">
    <property type="term" value="P:methylation"/>
    <property type="evidence" value="ECO:0007669"/>
    <property type="project" value="UniProtKB-KW"/>
</dbReference>
<evidence type="ECO:0000313" key="3">
    <source>
        <dbReference type="Proteomes" id="UP000823927"/>
    </source>
</evidence>
<dbReference type="Proteomes" id="UP000823927">
    <property type="component" value="Unassembled WGS sequence"/>
</dbReference>